<feature type="region of interest" description="Disordered" evidence="1">
    <location>
        <begin position="86"/>
        <end position="142"/>
    </location>
</feature>
<keyword evidence="3" id="KW-1185">Reference proteome</keyword>
<evidence type="ECO:0000313" key="2">
    <source>
        <dbReference type="EMBL" id="CAE7037957.1"/>
    </source>
</evidence>
<comment type="caution">
    <text evidence="2">The sequence shown here is derived from an EMBL/GenBank/DDBJ whole genome shotgun (WGS) entry which is preliminary data.</text>
</comment>
<protein>
    <submittedName>
        <fullName evidence="2">Uncharacterized protein</fullName>
    </submittedName>
</protein>
<organism evidence="2 3">
    <name type="scientific">Symbiodinium natans</name>
    <dbReference type="NCBI Taxonomy" id="878477"/>
    <lineage>
        <taxon>Eukaryota</taxon>
        <taxon>Sar</taxon>
        <taxon>Alveolata</taxon>
        <taxon>Dinophyceae</taxon>
        <taxon>Suessiales</taxon>
        <taxon>Symbiodiniaceae</taxon>
        <taxon>Symbiodinium</taxon>
    </lineage>
</organism>
<proteinExistence type="predicted"/>
<feature type="compositionally biased region" description="Low complexity" evidence="1">
    <location>
        <begin position="112"/>
        <end position="135"/>
    </location>
</feature>
<dbReference type="EMBL" id="CAJNDS010000280">
    <property type="protein sequence ID" value="CAE7037957.1"/>
    <property type="molecule type" value="Genomic_DNA"/>
</dbReference>
<gene>
    <name evidence="2" type="ORF">SNAT2548_LOCUS4555</name>
</gene>
<evidence type="ECO:0000313" key="3">
    <source>
        <dbReference type="Proteomes" id="UP000604046"/>
    </source>
</evidence>
<name>A0A812IK11_9DINO</name>
<dbReference type="AlphaFoldDB" id="A0A812IK11"/>
<sequence length="285" mass="30245">MKRSAHVAGIANIQNGIISLQLENLSIRPSPAVGLKGDWNPTAEAALQVWLSSPKKGFKQQADERTLAITDAPATSTLAIVDTPDTKNLAIRETPDPKTSTTVDNNKDNTNDDGAAPASSSGSSSSSSSSGSDSSMPKTKRGLRARVKKLEATNSQLKAALEETTEDLFWANEALRVQVPSCPFSQSSHSPAMSVWSAKPPADFTQACLLAAPLDFRALDAPVIHARTSELGSFDMLPLKAATHSTSVKSLVELVKPMSAGDFDFGHLHHLISTAKYEDLPGPCL</sequence>
<reference evidence="2" key="1">
    <citation type="submission" date="2021-02" db="EMBL/GenBank/DDBJ databases">
        <authorList>
            <person name="Dougan E. K."/>
            <person name="Rhodes N."/>
            <person name="Thang M."/>
            <person name="Chan C."/>
        </authorList>
    </citation>
    <scope>NUCLEOTIDE SEQUENCE</scope>
</reference>
<dbReference type="Proteomes" id="UP000604046">
    <property type="component" value="Unassembled WGS sequence"/>
</dbReference>
<accession>A0A812IK11</accession>
<evidence type="ECO:0000256" key="1">
    <source>
        <dbReference type="SAM" id="MobiDB-lite"/>
    </source>
</evidence>